<protein>
    <submittedName>
        <fullName evidence="5">Protein prenyltransferase</fullName>
    </submittedName>
</protein>
<keyword evidence="3 5" id="KW-0808">Transferase</keyword>
<dbReference type="GO" id="GO:0005737">
    <property type="term" value="C:cytoplasm"/>
    <property type="evidence" value="ECO:0007669"/>
    <property type="project" value="TreeGrafter"/>
</dbReference>
<name>A0A1J9S7Z6_9PEZI</name>
<evidence type="ECO:0000256" key="1">
    <source>
        <dbReference type="ARBA" id="ARBA00006734"/>
    </source>
</evidence>
<evidence type="ECO:0000256" key="3">
    <source>
        <dbReference type="ARBA" id="ARBA00022679"/>
    </source>
</evidence>
<comment type="similarity">
    <text evidence="1">Belongs to the protein prenyltransferase subunit alpha family.</text>
</comment>
<keyword evidence="2" id="KW-0637">Prenyltransferase</keyword>
<dbReference type="Pfam" id="PF01239">
    <property type="entry name" value="PPTA"/>
    <property type="match status" value="2"/>
</dbReference>
<accession>A0A1J9S7Z6</accession>
<gene>
    <name evidence="5" type="ORF">BKCO1_130006</name>
</gene>
<dbReference type="OrthoDB" id="5358702at2759"/>
<sequence length="377" mass="42449">MAATTYGPHPLCPDHALAYRVISDFLQKHRQDVVEIEVLPPALAPPSGSPVLEDGICLGVPKRFLAAAFIAARSVFFDKRVCSDPISVQAALDATSVILLFDPEHLTAANFRKAQLNVLRSLHNDSLAPAHSVQLELNFLDSILTSPLHRQSKSPTLWGYRAWIVQSFDPQLWLSRAPGQDATSLLSWEQFARELGVVLKAAERHPKNYYAWQYARRLFDRVPELQSIYQRQLSLLRPPPLISSSLTAPGHDFLQQSVPVVYEWCLRNPSDTSAWSFLYFLLLRTPKPARLAQQIIDRTFGLAQGFHWKHESLWTFLRTVIADPTLTSTEARSQYIQAIQDTYKKKDFLSPEAEATVIGLAHPAEKAVIWILHNASA</sequence>
<dbReference type="Proteomes" id="UP000183809">
    <property type="component" value="Unassembled WGS sequence"/>
</dbReference>
<dbReference type="RefSeq" id="XP_020132296.1">
    <property type="nucleotide sequence ID" value="XM_020270943.1"/>
</dbReference>
<organism evidence="5 6">
    <name type="scientific">Diplodia corticola</name>
    <dbReference type="NCBI Taxonomy" id="236234"/>
    <lineage>
        <taxon>Eukaryota</taxon>
        <taxon>Fungi</taxon>
        <taxon>Dikarya</taxon>
        <taxon>Ascomycota</taxon>
        <taxon>Pezizomycotina</taxon>
        <taxon>Dothideomycetes</taxon>
        <taxon>Dothideomycetes incertae sedis</taxon>
        <taxon>Botryosphaeriales</taxon>
        <taxon>Botryosphaeriaceae</taxon>
        <taxon>Diplodia</taxon>
    </lineage>
</organism>
<keyword evidence="4" id="KW-0677">Repeat</keyword>
<dbReference type="AlphaFoldDB" id="A0A1J9S7Z6"/>
<dbReference type="PANTHER" id="PTHR11129">
    <property type="entry name" value="PROTEIN FARNESYLTRANSFERASE ALPHA SUBUNIT/RAB GERANYLGERANYL TRANSFERASE ALPHA SUBUNIT"/>
    <property type="match status" value="1"/>
</dbReference>
<comment type="caution">
    <text evidence="5">The sequence shown here is derived from an EMBL/GenBank/DDBJ whole genome shotgun (WGS) entry which is preliminary data.</text>
</comment>
<evidence type="ECO:0000313" key="5">
    <source>
        <dbReference type="EMBL" id="OJD36036.1"/>
    </source>
</evidence>
<dbReference type="EMBL" id="MNUE01000013">
    <property type="protein sequence ID" value="OJD36036.1"/>
    <property type="molecule type" value="Genomic_DNA"/>
</dbReference>
<dbReference type="PANTHER" id="PTHR11129:SF3">
    <property type="entry name" value="PROTEIN PRENYLTRANSFERASE ALPHA SUBUNIT REPEAT-CONTAINING PROTEIN 1"/>
    <property type="match status" value="1"/>
</dbReference>
<dbReference type="GO" id="GO:0008318">
    <property type="term" value="F:protein prenyltransferase activity"/>
    <property type="evidence" value="ECO:0007669"/>
    <property type="project" value="InterPro"/>
</dbReference>
<evidence type="ECO:0000256" key="4">
    <source>
        <dbReference type="ARBA" id="ARBA00022737"/>
    </source>
</evidence>
<dbReference type="Gene3D" id="1.25.40.120">
    <property type="entry name" value="Protein prenylyltransferase"/>
    <property type="match status" value="1"/>
</dbReference>
<dbReference type="SUPFAM" id="SSF48439">
    <property type="entry name" value="Protein prenylyltransferase"/>
    <property type="match status" value="1"/>
</dbReference>
<dbReference type="InterPro" id="IPR002088">
    <property type="entry name" value="Prenyl_trans_a"/>
</dbReference>
<keyword evidence="6" id="KW-1185">Reference proteome</keyword>
<proteinExistence type="inferred from homology"/>
<reference evidence="5 6" key="1">
    <citation type="submission" date="2016-10" db="EMBL/GenBank/DDBJ databases">
        <title>Proteomics and genomics reveal pathogen-plant mechanisms compatible with a hemibiotrophic lifestyle of Diplodia corticola.</title>
        <authorList>
            <person name="Fernandes I."/>
            <person name="De Jonge R."/>
            <person name="Van De Peer Y."/>
            <person name="Devreese B."/>
            <person name="Alves A."/>
            <person name="Esteves A.C."/>
        </authorList>
    </citation>
    <scope>NUCLEOTIDE SEQUENCE [LARGE SCALE GENOMIC DNA]</scope>
    <source>
        <strain evidence="5 6">CBS 112549</strain>
    </source>
</reference>
<evidence type="ECO:0000256" key="2">
    <source>
        <dbReference type="ARBA" id="ARBA00022602"/>
    </source>
</evidence>
<evidence type="ECO:0000313" key="6">
    <source>
        <dbReference type="Proteomes" id="UP000183809"/>
    </source>
</evidence>
<dbReference type="GeneID" id="31011202"/>